<name>A0ABY4V736_9GAMM</name>
<feature type="domain" description="DUF4174" evidence="3">
    <location>
        <begin position="26"/>
        <end position="135"/>
    </location>
</feature>
<reference evidence="4" key="1">
    <citation type="submission" date="2022-02" db="EMBL/GenBank/DDBJ databases">
        <title>Coral-associated bacteria.</title>
        <authorList>
            <person name="Tang K."/>
            <person name="Wang X."/>
        </authorList>
    </citation>
    <scope>NUCLEOTIDE SEQUENCE</scope>
    <source>
        <strain evidence="4">SCSIO 43006</strain>
    </source>
</reference>
<evidence type="ECO:0000259" key="3">
    <source>
        <dbReference type="Pfam" id="PF13778"/>
    </source>
</evidence>
<dbReference type="Pfam" id="PF13778">
    <property type="entry name" value="DUF4174"/>
    <property type="match status" value="1"/>
</dbReference>
<dbReference type="InterPro" id="IPR025232">
    <property type="entry name" value="DUF4174"/>
</dbReference>
<feature type="chain" id="PRO_5045818135" evidence="2">
    <location>
        <begin position="18"/>
        <end position="170"/>
    </location>
</feature>
<dbReference type="RefSeq" id="WP_252082155.1">
    <property type="nucleotide sequence ID" value="NZ_CP092418.1"/>
</dbReference>
<proteinExistence type="predicted"/>
<evidence type="ECO:0000256" key="1">
    <source>
        <dbReference type="ARBA" id="ARBA00022729"/>
    </source>
</evidence>
<sequence length="170" mass="19565">MRTLFFLLLLIQSLQLAAEETAISNLKDFQWKNRILLLANPPKPPETLESLLKLGPQFAERQLLWFLFSGDKIETNYAGKITGDFGKNIRDEYFKGNSEQVVLIGKDGREKYRTVTFSPVEIFQRIDRMPMRKQEMQGSHQPSEVLLGKCTVSVGSLNIVPRLTRKFCQE</sequence>
<dbReference type="Proteomes" id="UP001055658">
    <property type="component" value="Chromosome"/>
</dbReference>
<keyword evidence="5" id="KW-1185">Reference proteome</keyword>
<protein>
    <submittedName>
        <fullName evidence="4">DUF4174 domain-containing protein</fullName>
    </submittedName>
</protein>
<feature type="signal peptide" evidence="2">
    <location>
        <begin position="1"/>
        <end position="17"/>
    </location>
</feature>
<organism evidence="4 5">
    <name type="scientific">Microbulbifer variabilis</name>
    <dbReference type="NCBI Taxonomy" id="266805"/>
    <lineage>
        <taxon>Bacteria</taxon>
        <taxon>Pseudomonadati</taxon>
        <taxon>Pseudomonadota</taxon>
        <taxon>Gammaproteobacteria</taxon>
        <taxon>Cellvibrionales</taxon>
        <taxon>Microbulbiferaceae</taxon>
        <taxon>Microbulbifer</taxon>
    </lineage>
</organism>
<evidence type="ECO:0000313" key="5">
    <source>
        <dbReference type="Proteomes" id="UP001055658"/>
    </source>
</evidence>
<gene>
    <name evidence="4" type="ORF">MJO52_13375</name>
</gene>
<evidence type="ECO:0000256" key="2">
    <source>
        <dbReference type="SAM" id="SignalP"/>
    </source>
</evidence>
<evidence type="ECO:0000313" key="4">
    <source>
        <dbReference type="EMBL" id="USD20068.1"/>
    </source>
</evidence>
<dbReference type="EMBL" id="CP092418">
    <property type="protein sequence ID" value="USD20068.1"/>
    <property type="molecule type" value="Genomic_DNA"/>
</dbReference>
<keyword evidence="1 2" id="KW-0732">Signal</keyword>
<accession>A0ABY4V736</accession>